<evidence type="ECO:0000256" key="5">
    <source>
        <dbReference type="ARBA" id="ARBA00022741"/>
    </source>
</evidence>
<evidence type="ECO:0000256" key="4">
    <source>
        <dbReference type="ARBA" id="ARBA00022679"/>
    </source>
</evidence>
<dbReference type="Proteomes" id="UP000272193">
    <property type="component" value="Unassembled WGS sequence"/>
</dbReference>
<name>A0A3N4UD30_9BURK</name>
<evidence type="ECO:0000256" key="8">
    <source>
        <dbReference type="ARBA" id="ARBA00023012"/>
    </source>
</evidence>
<gene>
    <name evidence="14" type="ORF">EDC62_2113</name>
</gene>
<sequence>MNPPTSTPAPAANASPSTRAIWLLPLLASVVFVAGVAALAQYWFNAELEDRRQSLITDALNVSAQLRTQLDAERSRTRTLAEQLRKTPHTQSALAENPEVVAGLRRLWLSVTWLDAGNRVIAEVPAASARRAENSSGERFPGLSAHLSASYPTATTPAADRFGSVAPPAPEGSVVVRYALPVLLKNAAPWWLARKYEVQLLDSADQLLASVDDGAVPARGPDHESYRIPLDEELPGVLLELTARERTPRLWTPVPLVLMVGFLALMALATVLLRRQVQQVSRAEAAWRTEATWRSAMQDSALVGLRARDAEGTLLYVNRTFCELVGYSAEQLVGRKPPMPYWPPEALEEVMTRSRRNLQGHAPREGFEAVWRHADGRPITVMVYESPLIDAQGRQIGWMGSIIDITAKKQLEERERRQLEALARQARLSSFGEIASALAHQLNQPLAAIASYNAGVLQMLERQGYTDGVVLQALERQGEQTREAGRIVQRMREFLTRRQPRRERLALEATITRVHTLLRHDFLRQGIDLRWREPTGLPAVDADEVLIEQLLINLLRNAADALEAGDDRKIEVRAEWDGGRFVQVHVEDSGPGLQGRSFEELSTPFHSTKADGLGLGLAICRSVVEAHGGAFDCGVSHLGGARLSFRLPVAADALGPNGAAPSERDATQASA</sequence>
<organism evidence="14 15">
    <name type="scientific">Tibeticola sediminis</name>
    <dbReference type="NCBI Taxonomy" id="1917811"/>
    <lineage>
        <taxon>Bacteria</taxon>
        <taxon>Pseudomonadati</taxon>
        <taxon>Pseudomonadota</taxon>
        <taxon>Betaproteobacteria</taxon>
        <taxon>Burkholderiales</taxon>
        <taxon>Comamonadaceae</taxon>
        <taxon>Tibeticola</taxon>
    </lineage>
</organism>
<dbReference type="InterPro" id="IPR004358">
    <property type="entry name" value="Sig_transdc_His_kin-like_C"/>
</dbReference>
<keyword evidence="15" id="KW-1185">Reference proteome</keyword>
<keyword evidence="8" id="KW-0902">Two-component regulatory system</keyword>
<keyword evidence="9" id="KW-0175">Coiled coil</keyword>
<dbReference type="InterPro" id="IPR000700">
    <property type="entry name" value="PAS-assoc_C"/>
</dbReference>
<dbReference type="SMART" id="SM00387">
    <property type="entry name" value="HATPase_c"/>
    <property type="match status" value="1"/>
</dbReference>
<keyword evidence="7" id="KW-0067">ATP-binding</keyword>
<dbReference type="PROSITE" id="PS50109">
    <property type="entry name" value="HIS_KIN"/>
    <property type="match status" value="1"/>
</dbReference>
<dbReference type="CDD" id="cd00130">
    <property type="entry name" value="PAS"/>
    <property type="match status" value="1"/>
</dbReference>
<keyword evidence="10" id="KW-0812">Transmembrane</keyword>
<keyword evidence="3" id="KW-0597">Phosphoprotein</keyword>
<evidence type="ECO:0000259" key="12">
    <source>
        <dbReference type="PROSITE" id="PS50112"/>
    </source>
</evidence>
<dbReference type="PROSITE" id="PS50112">
    <property type="entry name" value="PAS"/>
    <property type="match status" value="1"/>
</dbReference>
<evidence type="ECO:0000256" key="2">
    <source>
        <dbReference type="ARBA" id="ARBA00012438"/>
    </source>
</evidence>
<dbReference type="CDD" id="cd00082">
    <property type="entry name" value="HisKA"/>
    <property type="match status" value="1"/>
</dbReference>
<dbReference type="PANTHER" id="PTHR43065:SF42">
    <property type="entry name" value="TWO-COMPONENT SENSOR PPRA"/>
    <property type="match status" value="1"/>
</dbReference>
<dbReference type="GO" id="GO:0000155">
    <property type="term" value="F:phosphorelay sensor kinase activity"/>
    <property type="evidence" value="ECO:0007669"/>
    <property type="project" value="InterPro"/>
</dbReference>
<protein>
    <recommendedName>
        <fullName evidence="2">histidine kinase</fullName>
        <ecNumber evidence="2">2.7.13.3</ecNumber>
    </recommendedName>
</protein>
<keyword evidence="10" id="KW-0472">Membrane</keyword>
<keyword evidence="6 14" id="KW-0418">Kinase</keyword>
<evidence type="ECO:0000313" key="14">
    <source>
        <dbReference type="EMBL" id="RPE64989.1"/>
    </source>
</evidence>
<dbReference type="EC" id="2.7.13.3" evidence="2"/>
<feature type="domain" description="PAS" evidence="12">
    <location>
        <begin position="289"/>
        <end position="361"/>
    </location>
</feature>
<dbReference type="PANTHER" id="PTHR43065">
    <property type="entry name" value="SENSOR HISTIDINE KINASE"/>
    <property type="match status" value="1"/>
</dbReference>
<dbReference type="SUPFAM" id="SSF47384">
    <property type="entry name" value="Homodimeric domain of signal transducing histidine kinase"/>
    <property type="match status" value="1"/>
</dbReference>
<dbReference type="InterPro" id="IPR000014">
    <property type="entry name" value="PAS"/>
</dbReference>
<evidence type="ECO:0000256" key="7">
    <source>
        <dbReference type="ARBA" id="ARBA00022840"/>
    </source>
</evidence>
<dbReference type="Pfam" id="PF00989">
    <property type="entry name" value="PAS"/>
    <property type="match status" value="1"/>
</dbReference>
<dbReference type="SMART" id="SM00091">
    <property type="entry name" value="PAS"/>
    <property type="match status" value="1"/>
</dbReference>
<keyword evidence="4" id="KW-0808">Transferase</keyword>
<dbReference type="NCBIfam" id="TIGR00229">
    <property type="entry name" value="sensory_box"/>
    <property type="match status" value="1"/>
</dbReference>
<feature type="coiled-coil region" evidence="9">
    <location>
        <begin position="402"/>
        <end position="429"/>
    </location>
</feature>
<evidence type="ECO:0000256" key="3">
    <source>
        <dbReference type="ARBA" id="ARBA00022553"/>
    </source>
</evidence>
<dbReference type="PROSITE" id="PS50113">
    <property type="entry name" value="PAC"/>
    <property type="match status" value="1"/>
</dbReference>
<dbReference type="Gene3D" id="1.10.287.130">
    <property type="match status" value="1"/>
</dbReference>
<evidence type="ECO:0000256" key="1">
    <source>
        <dbReference type="ARBA" id="ARBA00000085"/>
    </source>
</evidence>
<evidence type="ECO:0000256" key="6">
    <source>
        <dbReference type="ARBA" id="ARBA00022777"/>
    </source>
</evidence>
<dbReference type="InterPro" id="IPR005467">
    <property type="entry name" value="His_kinase_dom"/>
</dbReference>
<comment type="caution">
    <text evidence="14">The sequence shown here is derived from an EMBL/GenBank/DDBJ whole genome shotgun (WGS) entry which is preliminary data.</text>
</comment>
<dbReference type="InterPro" id="IPR003594">
    <property type="entry name" value="HATPase_dom"/>
</dbReference>
<evidence type="ECO:0000256" key="10">
    <source>
        <dbReference type="SAM" id="Phobius"/>
    </source>
</evidence>
<dbReference type="OrthoDB" id="1931120at2"/>
<feature type="transmembrane region" description="Helical" evidence="10">
    <location>
        <begin position="254"/>
        <end position="273"/>
    </location>
</feature>
<evidence type="ECO:0000259" key="13">
    <source>
        <dbReference type="PROSITE" id="PS50113"/>
    </source>
</evidence>
<dbReference type="PRINTS" id="PR00344">
    <property type="entry name" value="BCTRLSENSOR"/>
</dbReference>
<feature type="transmembrane region" description="Helical" evidence="10">
    <location>
        <begin position="20"/>
        <end position="44"/>
    </location>
</feature>
<dbReference type="AlphaFoldDB" id="A0A3N4UD30"/>
<dbReference type="Pfam" id="PF02518">
    <property type="entry name" value="HATPase_c"/>
    <property type="match status" value="1"/>
</dbReference>
<evidence type="ECO:0000256" key="9">
    <source>
        <dbReference type="SAM" id="Coils"/>
    </source>
</evidence>
<proteinExistence type="predicted"/>
<dbReference type="Gene3D" id="3.30.565.10">
    <property type="entry name" value="Histidine kinase-like ATPase, C-terminal domain"/>
    <property type="match status" value="1"/>
</dbReference>
<dbReference type="InterPro" id="IPR035965">
    <property type="entry name" value="PAS-like_dom_sf"/>
</dbReference>
<dbReference type="InterPro" id="IPR013767">
    <property type="entry name" value="PAS_fold"/>
</dbReference>
<dbReference type="SMART" id="SM00086">
    <property type="entry name" value="PAC"/>
    <property type="match status" value="1"/>
</dbReference>
<dbReference type="Gene3D" id="3.30.450.20">
    <property type="entry name" value="PAS domain"/>
    <property type="match status" value="1"/>
</dbReference>
<dbReference type="InterPro" id="IPR001610">
    <property type="entry name" value="PAC"/>
</dbReference>
<dbReference type="SUPFAM" id="SSF55785">
    <property type="entry name" value="PYP-like sensor domain (PAS domain)"/>
    <property type="match status" value="1"/>
</dbReference>
<dbReference type="RefSeq" id="WP_124223441.1">
    <property type="nucleotide sequence ID" value="NZ_RKQL01000005.1"/>
</dbReference>
<dbReference type="GO" id="GO:0005524">
    <property type="term" value="F:ATP binding"/>
    <property type="evidence" value="ECO:0007669"/>
    <property type="project" value="UniProtKB-KW"/>
</dbReference>
<feature type="domain" description="Histidine kinase" evidence="11">
    <location>
        <begin position="437"/>
        <end position="651"/>
    </location>
</feature>
<dbReference type="InterPro" id="IPR036097">
    <property type="entry name" value="HisK_dim/P_sf"/>
</dbReference>
<dbReference type="EMBL" id="RKQL01000005">
    <property type="protein sequence ID" value="RPE64989.1"/>
    <property type="molecule type" value="Genomic_DNA"/>
</dbReference>
<accession>A0A3N4UD30</accession>
<dbReference type="SUPFAM" id="SSF55874">
    <property type="entry name" value="ATPase domain of HSP90 chaperone/DNA topoisomerase II/histidine kinase"/>
    <property type="match status" value="1"/>
</dbReference>
<keyword evidence="5" id="KW-0547">Nucleotide-binding</keyword>
<comment type="catalytic activity">
    <reaction evidence="1">
        <text>ATP + protein L-histidine = ADP + protein N-phospho-L-histidine.</text>
        <dbReference type="EC" id="2.7.13.3"/>
    </reaction>
</comment>
<dbReference type="InterPro" id="IPR003661">
    <property type="entry name" value="HisK_dim/P_dom"/>
</dbReference>
<keyword evidence="10" id="KW-1133">Transmembrane helix</keyword>
<evidence type="ECO:0000313" key="15">
    <source>
        <dbReference type="Proteomes" id="UP000272193"/>
    </source>
</evidence>
<reference evidence="14 15" key="1">
    <citation type="submission" date="2018-11" db="EMBL/GenBank/DDBJ databases">
        <title>Genomic Encyclopedia of Type Strains, Phase IV (KMG-IV): sequencing the most valuable type-strain genomes for metagenomic binning, comparative biology and taxonomic classification.</title>
        <authorList>
            <person name="Goeker M."/>
        </authorList>
    </citation>
    <scope>NUCLEOTIDE SEQUENCE [LARGE SCALE GENOMIC DNA]</scope>
    <source>
        <strain evidence="14 15">DSM 101684</strain>
    </source>
</reference>
<evidence type="ECO:0000259" key="11">
    <source>
        <dbReference type="PROSITE" id="PS50109"/>
    </source>
</evidence>
<feature type="domain" description="PAC" evidence="13">
    <location>
        <begin position="365"/>
        <end position="417"/>
    </location>
</feature>
<dbReference type="GO" id="GO:0006355">
    <property type="term" value="P:regulation of DNA-templated transcription"/>
    <property type="evidence" value="ECO:0007669"/>
    <property type="project" value="InterPro"/>
</dbReference>
<dbReference type="InterPro" id="IPR036890">
    <property type="entry name" value="HATPase_C_sf"/>
</dbReference>